<protein>
    <submittedName>
        <fullName evidence="1">Uncharacterized protein</fullName>
    </submittedName>
</protein>
<proteinExistence type="predicted"/>
<comment type="caution">
    <text evidence="1">The sequence shown here is derived from an EMBL/GenBank/DDBJ whole genome shotgun (WGS) entry which is preliminary data.</text>
</comment>
<organism evidence="1 2">
    <name type="scientific">Porphyridium purpureum</name>
    <name type="common">Red alga</name>
    <name type="synonym">Porphyridium cruentum</name>
    <dbReference type="NCBI Taxonomy" id="35688"/>
    <lineage>
        <taxon>Eukaryota</taxon>
        <taxon>Rhodophyta</taxon>
        <taxon>Bangiophyceae</taxon>
        <taxon>Porphyridiales</taxon>
        <taxon>Porphyridiaceae</taxon>
        <taxon>Porphyridium</taxon>
    </lineage>
</organism>
<dbReference type="EMBL" id="VRMN01000001">
    <property type="protein sequence ID" value="KAA8499285.1"/>
    <property type="molecule type" value="Genomic_DNA"/>
</dbReference>
<evidence type="ECO:0000313" key="2">
    <source>
        <dbReference type="Proteomes" id="UP000324585"/>
    </source>
</evidence>
<reference evidence="2" key="1">
    <citation type="journal article" date="2019" name="Nat. Commun.">
        <title>Expansion of phycobilisome linker gene families in mesophilic red algae.</title>
        <authorList>
            <person name="Lee J."/>
            <person name="Kim D."/>
            <person name="Bhattacharya D."/>
            <person name="Yoon H.S."/>
        </authorList>
    </citation>
    <scope>NUCLEOTIDE SEQUENCE [LARGE SCALE GENOMIC DNA]</scope>
    <source>
        <strain evidence="2">CCMP 1328</strain>
    </source>
</reference>
<evidence type="ECO:0000313" key="1">
    <source>
        <dbReference type="EMBL" id="KAA8499285.1"/>
    </source>
</evidence>
<accession>A0A5J4Z7H0</accession>
<dbReference type="AlphaFoldDB" id="A0A5J4Z7H0"/>
<gene>
    <name evidence="1" type="ORF">FVE85_6870</name>
</gene>
<dbReference type="Proteomes" id="UP000324585">
    <property type="component" value="Unassembled WGS sequence"/>
</dbReference>
<keyword evidence="2" id="KW-1185">Reference proteome</keyword>
<name>A0A5J4Z7H0_PORPP</name>
<sequence>MERSIPYEDEQVVPDTFVAAPLHSAAVGGHLPVQGLTSQYAAACMGRPGALPFAYNVKPPVLQHAPAAAPFVPVADAWMPVTSDTTRLAGTKRQAASLAPVVAPAPFALPAATTQVPALFFQAPVPVVPQQFDHLPLPPHALHQQQFQHLQQQAVPQPWAAPVAYPEKVMRSPEDPSYSHPDNEIRKRPRWETPRRRGNWREEWECAKELCDNVVPAAKAKGTSAAVRSVLSHVILSNVTLASATVDKWLNLLSEFLELNVDEHMLLLCLIRKYLKNGHSMASGVEYSRPQRWECVIGIGCFFAVMLSEEFPGRTGLDLRDLLGGNFNFARDQLRFLKAVDWRINVSAEEFSEAKAQIAEYEMGKASPSDMMKWLGARSSSCATDIVVVGAGAKTVSGGPEVAGKMPAMSLGAPECDMTHDVPAEVPEVPGM</sequence>
<dbReference type="OrthoDB" id="5710at2759"/>